<protein>
    <submittedName>
        <fullName evidence="1">Uncharacterized protein</fullName>
    </submittedName>
</protein>
<accession>A0ABM7SAQ9</accession>
<organism evidence="1 2">
    <name type="scientific">Helicobacter gastrocanis</name>
    <dbReference type="NCBI Taxonomy" id="2849641"/>
    <lineage>
        <taxon>Bacteria</taxon>
        <taxon>Pseudomonadati</taxon>
        <taxon>Campylobacterota</taxon>
        <taxon>Epsilonproteobacteria</taxon>
        <taxon>Campylobacterales</taxon>
        <taxon>Helicobacteraceae</taxon>
        <taxon>Helicobacter</taxon>
    </lineage>
</organism>
<dbReference type="EMBL" id="AP024814">
    <property type="protein sequence ID" value="BCZ17676.1"/>
    <property type="molecule type" value="Genomic_DNA"/>
</dbReference>
<keyword evidence="2" id="KW-1185">Reference proteome</keyword>
<dbReference type="Proteomes" id="UP000826775">
    <property type="component" value="Chromosome"/>
</dbReference>
<evidence type="ECO:0000313" key="1">
    <source>
        <dbReference type="EMBL" id="BCZ17676.1"/>
    </source>
</evidence>
<evidence type="ECO:0000313" key="2">
    <source>
        <dbReference type="Proteomes" id="UP000826775"/>
    </source>
</evidence>
<proteinExistence type="predicted"/>
<gene>
    <name evidence="1" type="ORF">NHP190003_09580</name>
</gene>
<reference evidence="1 2" key="1">
    <citation type="submission" date="2021-07" db="EMBL/GenBank/DDBJ databases">
        <title>Novel Helicobacter sp. Isolated from a dog.</title>
        <authorList>
            <person name="Rimbara E."/>
            <person name="Suzuki M."/>
        </authorList>
    </citation>
    <scope>NUCLEOTIDE SEQUENCE [LARGE SCALE GENOMIC DNA]</scope>
    <source>
        <strain evidence="2">NHP19-003</strain>
    </source>
</reference>
<sequence>MISSFDKLILFCSNHDRKLISAYANCIIELVPTNKGAKVIDFKGSYEEYLASRGAKN</sequence>
<name>A0ABM7SAQ9_9HELI</name>
<dbReference type="RefSeq" id="WP_221278996.1">
    <property type="nucleotide sequence ID" value="NZ_AP024814.1"/>
</dbReference>